<sequence>MGFRVRMSVGGVFAMVLLALIAPMNAKGNLTDDASSLIDLLGGVVRTLSSYYQRIVIPVKSTQELLYGANDISKTNCRQDACTEVCAEEGCARSFCYPENDLCYCAGCKLADLIVITKKPDSFVDYLSRPLEDCTPQSCYVNCHQQKCKESWCAFGSSCLCFFC</sequence>
<organism evidence="2 3">
    <name type="scientific">Tropilaelaps mercedesae</name>
    <dbReference type="NCBI Taxonomy" id="418985"/>
    <lineage>
        <taxon>Eukaryota</taxon>
        <taxon>Metazoa</taxon>
        <taxon>Ecdysozoa</taxon>
        <taxon>Arthropoda</taxon>
        <taxon>Chelicerata</taxon>
        <taxon>Arachnida</taxon>
        <taxon>Acari</taxon>
        <taxon>Parasitiformes</taxon>
        <taxon>Mesostigmata</taxon>
        <taxon>Gamasina</taxon>
        <taxon>Dermanyssoidea</taxon>
        <taxon>Laelapidae</taxon>
        <taxon>Tropilaelaps</taxon>
    </lineage>
</organism>
<evidence type="ECO:0000256" key="1">
    <source>
        <dbReference type="SAM" id="SignalP"/>
    </source>
</evidence>
<accession>A0A1V9XIE2</accession>
<dbReference type="AlphaFoldDB" id="A0A1V9XIE2"/>
<name>A0A1V9XIE2_9ACAR</name>
<reference evidence="2 3" key="1">
    <citation type="journal article" date="2017" name="Gigascience">
        <title>Draft genome of the honey bee ectoparasitic mite, Tropilaelaps mercedesae, is shaped by the parasitic life history.</title>
        <authorList>
            <person name="Dong X."/>
            <person name="Armstrong S.D."/>
            <person name="Xia D."/>
            <person name="Makepeace B.L."/>
            <person name="Darby A.C."/>
            <person name="Kadowaki T."/>
        </authorList>
    </citation>
    <scope>NUCLEOTIDE SEQUENCE [LARGE SCALE GENOMIC DNA]</scope>
    <source>
        <strain evidence="2">Wuxi-XJTLU</strain>
    </source>
</reference>
<proteinExistence type="predicted"/>
<feature type="signal peptide" evidence="1">
    <location>
        <begin position="1"/>
        <end position="26"/>
    </location>
</feature>
<feature type="chain" id="PRO_5012958169" evidence="1">
    <location>
        <begin position="27"/>
        <end position="164"/>
    </location>
</feature>
<evidence type="ECO:0000313" key="3">
    <source>
        <dbReference type="Proteomes" id="UP000192247"/>
    </source>
</evidence>
<comment type="caution">
    <text evidence="2">The sequence shown here is derived from an EMBL/GenBank/DDBJ whole genome shotgun (WGS) entry which is preliminary data.</text>
</comment>
<dbReference type="EMBL" id="MNPL01010153">
    <property type="protein sequence ID" value="OQR73304.1"/>
    <property type="molecule type" value="Genomic_DNA"/>
</dbReference>
<gene>
    <name evidence="2" type="ORF">BIW11_09816</name>
</gene>
<protein>
    <submittedName>
        <fullName evidence="2">Uncharacterized protein</fullName>
    </submittedName>
</protein>
<evidence type="ECO:0000313" key="2">
    <source>
        <dbReference type="EMBL" id="OQR73304.1"/>
    </source>
</evidence>
<dbReference type="InParanoid" id="A0A1V9XIE2"/>
<keyword evidence="3" id="KW-1185">Reference proteome</keyword>
<dbReference type="Proteomes" id="UP000192247">
    <property type="component" value="Unassembled WGS sequence"/>
</dbReference>
<keyword evidence="1" id="KW-0732">Signal</keyword>